<dbReference type="InParanoid" id="A0A482XIQ7"/>
<name>A0A482XIQ7_LAOST</name>
<sequence>MKVLRACEHRYCRRNIKAAQWLLVLSWPPDEHFSGIPLLRLQTGRLQTPPPPSPIHQTPAGEITVTAKQISIADGL</sequence>
<proteinExistence type="predicted"/>
<dbReference type="Proteomes" id="UP000291343">
    <property type="component" value="Unassembled WGS sequence"/>
</dbReference>
<protein>
    <submittedName>
        <fullName evidence="1">Uncharacterized protein</fullName>
    </submittedName>
</protein>
<evidence type="ECO:0000313" key="1">
    <source>
        <dbReference type="EMBL" id="RZF45400.1"/>
    </source>
</evidence>
<accession>A0A482XIQ7</accession>
<gene>
    <name evidence="1" type="ORF">LSTR_LSTR002843</name>
</gene>
<evidence type="ECO:0000313" key="2">
    <source>
        <dbReference type="Proteomes" id="UP000291343"/>
    </source>
</evidence>
<dbReference type="EMBL" id="QKKF02009244">
    <property type="protein sequence ID" value="RZF45400.1"/>
    <property type="molecule type" value="Genomic_DNA"/>
</dbReference>
<dbReference type="AlphaFoldDB" id="A0A482XIQ7"/>
<organism evidence="1 2">
    <name type="scientific">Laodelphax striatellus</name>
    <name type="common">Small brown planthopper</name>
    <name type="synonym">Delphax striatella</name>
    <dbReference type="NCBI Taxonomy" id="195883"/>
    <lineage>
        <taxon>Eukaryota</taxon>
        <taxon>Metazoa</taxon>
        <taxon>Ecdysozoa</taxon>
        <taxon>Arthropoda</taxon>
        <taxon>Hexapoda</taxon>
        <taxon>Insecta</taxon>
        <taxon>Pterygota</taxon>
        <taxon>Neoptera</taxon>
        <taxon>Paraneoptera</taxon>
        <taxon>Hemiptera</taxon>
        <taxon>Auchenorrhyncha</taxon>
        <taxon>Fulgoroidea</taxon>
        <taxon>Delphacidae</taxon>
        <taxon>Criomorphinae</taxon>
        <taxon>Laodelphax</taxon>
    </lineage>
</organism>
<comment type="caution">
    <text evidence="1">The sequence shown here is derived from an EMBL/GenBank/DDBJ whole genome shotgun (WGS) entry which is preliminary data.</text>
</comment>
<reference evidence="1 2" key="1">
    <citation type="journal article" date="2017" name="Gigascience">
        <title>Genome sequence of the small brown planthopper, Laodelphax striatellus.</title>
        <authorList>
            <person name="Zhu J."/>
            <person name="Jiang F."/>
            <person name="Wang X."/>
            <person name="Yang P."/>
            <person name="Bao Y."/>
            <person name="Zhao W."/>
            <person name="Wang W."/>
            <person name="Lu H."/>
            <person name="Wang Q."/>
            <person name="Cui N."/>
            <person name="Li J."/>
            <person name="Chen X."/>
            <person name="Luo L."/>
            <person name="Yu J."/>
            <person name="Kang L."/>
            <person name="Cui F."/>
        </authorList>
    </citation>
    <scope>NUCLEOTIDE SEQUENCE [LARGE SCALE GENOMIC DNA]</scope>
    <source>
        <strain evidence="1">Lst14</strain>
    </source>
</reference>
<keyword evidence="2" id="KW-1185">Reference proteome</keyword>